<reference evidence="2 3" key="1">
    <citation type="journal article" date="2012" name="Stand. Genomic Sci.">
        <title>Complete genome sequence of the facultatively chemolithoautotrophic and methylotrophic alpha Proteobacterium Starkeya novella type strain (ATCC 8093(T)).</title>
        <authorList>
            <person name="Kappler U."/>
            <person name="Davenport K."/>
            <person name="Beatson S."/>
            <person name="Lucas S."/>
            <person name="Lapidus A."/>
            <person name="Copeland A."/>
            <person name="Berry K.W."/>
            <person name="Glavina Del Rio T."/>
            <person name="Hammon N."/>
            <person name="Dalin E."/>
            <person name="Tice H."/>
            <person name="Pitluck S."/>
            <person name="Richardson P."/>
            <person name="Bruce D."/>
            <person name="Goodwin L.A."/>
            <person name="Han C."/>
            <person name="Tapia R."/>
            <person name="Detter J.C."/>
            <person name="Chang Y.J."/>
            <person name="Jeffries C.D."/>
            <person name="Land M."/>
            <person name="Hauser L."/>
            <person name="Kyrpides N.C."/>
            <person name="Goker M."/>
            <person name="Ivanova N."/>
            <person name="Klenk H.P."/>
            <person name="Woyke T."/>
        </authorList>
    </citation>
    <scope>NUCLEOTIDE SEQUENCE [LARGE SCALE GENOMIC DNA]</scope>
    <source>
        <strain evidence="3">ATCC 8093 / DSM 506 / JCM 20403 / CCM 1077 / IAM 12100 / NBRC 12443 / NCIMB 10456</strain>
    </source>
</reference>
<name>D7A3G8_ANCN5</name>
<keyword evidence="3" id="KW-1185">Reference proteome</keyword>
<organism evidence="2 3">
    <name type="scientific">Ancylobacter novellus (strain ATCC 8093 / DSM 506 / JCM 20403 / CCM 1077 / IAM 12100 / NBRC 12443 / NCIMB 10456)</name>
    <name type="common">Starkeya novella</name>
    <dbReference type="NCBI Taxonomy" id="639283"/>
    <lineage>
        <taxon>Bacteria</taxon>
        <taxon>Pseudomonadati</taxon>
        <taxon>Pseudomonadota</taxon>
        <taxon>Alphaproteobacteria</taxon>
        <taxon>Hyphomicrobiales</taxon>
        <taxon>Xanthobacteraceae</taxon>
        <taxon>Ancylobacter</taxon>
    </lineage>
</organism>
<dbReference type="EMBL" id="CP002026">
    <property type="protein sequence ID" value="ADH89727.1"/>
    <property type="molecule type" value="Genomic_DNA"/>
</dbReference>
<dbReference type="AlphaFoldDB" id="D7A3G8"/>
<dbReference type="HOGENOM" id="CLU_2920550_0_0_5"/>
<evidence type="ECO:0000313" key="2">
    <source>
        <dbReference type="EMBL" id="ADH89727.1"/>
    </source>
</evidence>
<evidence type="ECO:0000256" key="1">
    <source>
        <dbReference type="SAM" id="MobiDB-lite"/>
    </source>
</evidence>
<dbReference type="KEGG" id="sno:Snov_2432"/>
<sequence>MPPVMNRSEVQTPTVTRPSRTAAFVEAASLSATRPAETGKKSPNANAPVGSIAAIESLLGC</sequence>
<feature type="compositionally biased region" description="Polar residues" evidence="1">
    <location>
        <begin position="8"/>
        <end position="19"/>
    </location>
</feature>
<proteinExistence type="predicted"/>
<protein>
    <submittedName>
        <fullName evidence="2">Uncharacterized protein</fullName>
    </submittedName>
</protein>
<evidence type="ECO:0000313" key="3">
    <source>
        <dbReference type="Proteomes" id="UP000006633"/>
    </source>
</evidence>
<dbReference type="Proteomes" id="UP000006633">
    <property type="component" value="Chromosome"/>
</dbReference>
<dbReference type="OrthoDB" id="8455351at2"/>
<gene>
    <name evidence="2" type="ordered locus">Snov_2432</name>
</gene>
<feature type="region of interest" description="Disordered" evidence="1">
    <location>
        <begin position="1"/>
        <end position="49"/>
    </location>
</feature>
<accession>D7A3G8</accession>